<feature type="compositionally biased region" description="Polar residues" evidence="2">
    <location>
        <begin position="642"/>
        <end position="654"/>
    </location>
</feature>
<proteinExistence type="inferred from homology"/>
<dbReference type="EMBL" id="ML178832">
    <property type="protein sequence ID" value="TFK99753.1"/>
    <property type="molecule type" value="Genomic_DNA"/>
</dbReference>
<dbReference type="PRINTS" id="PR00792">
    <property type="entry name" value="PEPSIN"/>
</dbReference>
<reference evidence="5 6" key="1">
    <citation type="journal article" date="2019" name="Nat. Ecol. Evol.">
        <title>Megaphylogeny resolves global patterns of mushroom evolution.</title>
        <authorList>
            <person name="Varga T."/>
            <person name="Krizsan K."/>
            <person name="Foldi C."/>
            <person name="Dima B."/>
            <person name="Sanchez-Garcia M."/>
            <person name="Sanchez-Ramirez S."/>
            <person name="Szollosi G.J."/>
            <person name="Szarkandi J.G."/>
            <person name="Papp V."/>
            <person name="Albert L."/>
            <person name="Andreopoulos W."/>
            <person name="Angelini C."/>
            <person name="Antonin V."/>
            <person name="Barry K.W."/>
            <person name="Bougher N.L."/>
            <person name="Buchanan P."/>
            <person name="Buyck B."/>
            <person name="Bense V."/>
            <person name="Catcheside P."/>
            <person name="Chovatia M."/>
            <person name="Cooper J."/>
            <person name="Damon W."/>
            <person name="Desjardin D."/>
            <person name="Finy P."/>
            <person name="Geml J."/>
            <person name="Haridas S."/>
            <person name="Hughes K."/>
            <person name="Justo A."/>
            <person name="Karasinski D."/>
            <person name="Kautmanova I."/>
            <person name="Kiss B."/>
            <person name="Kocsube S."/>
            <person name="Kotiranta H."/>
            <person name="LaButti K.M."/>
            <person name="Lechner B.E."/>
            <person name="Liimatainen K."/>
            <person name="Lipzen A."/>
            <person name="Lukacs Z."/>
            <person name="Mihaltcheva S."/>
            <person name="Morgado L.N."/>
            <person name="Niskanen T."/>
            <person name="Noordeloos M.E."/>
            <person name="Ohm R.A."/>
            <person name="Ortiz-Santana B."/>
            <person name="Ovrebo C."/>
            <person name="Racz N."/>
            <person name="Riley R."/>
            <person name="Savchenko A."/>
            <person name="Shiryaev A."/>
            <person name="Soop K."/>
            <person name="Spirin V."/>
            <person name="Szebenyi C."/>
            <person name="Tomsovsky M."/>
            <person name="Tulloss R.E."/>
            <person name="Uehling J."/>
            <person name="Grigoriev I.V."/>
            <person name="Vagvolgyi C."/>
            <person name="Papp T."/>
            <person name="Martin F.M."/>
            <person name="Miettinen O."/>
            <person name="Hibbett D.S."/>
            <person name="Nagy L.G."/>
        </authorList>
    </citation>
    <scope>NUCLEOTIDE SEQUENCE [LARGE SCALE GENOMIC DNA]</scope>
    <source>
        <strain evidence="5 6">CBS 309.79</strain>
    </source>
</reference>
<dbReference type="Proteomes" id="UP000305067">
    <property type="component" value="Unassembled WGS sequence"/>
</dbReference>
<feature type="transmembrane region" description="Helical" evidence="3">
    <location>
        <begin position="465"/>
        <end position="489"/>
    </location>
</feature>
<dbReference type="PANTHER" id="PTHR47966">
    <property type="entry name" value="BETA-SITE APP-CLEAVING ENZYME, ISOFORM A-RELATED"/>
    <property type="match status" value="1"/>
</dbReference>
<feature type="domain" description="Peptidase A1" evidence="4">
    <location>
        <begin position="55"/>
        <end position="404"/>
    </location>
</feature>
<dbReference type="GO" id="GO:0006508">
    <property type="term" value="P:proteolysis"/>
    <property type="evidence" value="ECO:0007669"/>
    <property type="project" value="InterPro"/>
</dbReference>
<feature type="region of interest" description="Disordered" evidence="2">
    <location>
        <begin position="1"/>
        <end position="36"/>
    </location>
</feature>
<keyword evidence="3" id="KW-0812">Transmembrane</keyword>
<sequence length="756" mass="81297">MFDPLSIPGPSTWRRKEKSKPRLAARQDSDYGPGGPDGIILPLDAVSTGSFEMAYTLPVTFGASSQTLSLQIDTGSSDLWVTSSQCGTENCRASPRFDPAESRDTGSPPFGITYLKGKVSGPVVWDRVTLGGYSVDNQAFSPADAVENEPLGPQFAGILGLSLPLNSIIAANLPPKINNEPDGAVLASNLFSITPTSNAPLQRFFSISLSRPDSSLPKALLGIGRHPPEYLTDPRVMRYLPLISERRGTHFWKVNVQSINVFVDGEDRAVEIGNSVNGGVFPSAVLDSGVPVILTTAAIANGIYGAIGIGPANDGQYYMPCTMPLNVSFTFDNNITIPLHPLDLTGTPPRAQDTSVCIGLIQSADSVLAVSNNPIGDIVLGVPFMRSVYMVMSYYVPDLQTGIINPAAYTRAVDPRVGLLNLTDPHQAMDDFNTVRVLQRPLEENRNNPSAPTRNNSAAGGGKNIAVPIVIGVVSFFALCFALFFLRWWMMRRRFKKEQQTQLSSGGEGGQAGGFLARMLANPNDAGRYGLAKQGTESNIALGQMGGTTLRNPGGARNSALSEDELRKIKFDAYMRNSYRTDSSGSIYDATMVETFNQQDDSGAGEFGVRRRPMKDRVASDYRVDSPEGDPWDPRTALNWGKGSQSGFPSSRSPDPTAPAHNRGETVSVPLLSASPSPPTSPRMQLPPGVVLPEIPDTQSSALRHAKDDTGVNEEGTTESRTTCGLAGVGTTGRRDRPEHPKFDHGRYDVRSHGPR</sequence>
<dbReference type="SUPFAM" id="SSF50630">
    <property type="entry name" value="Acid proteases"/>
    <property type="match status" value="1"/>
</dbReference>
<evidence type="ECO:0000259" key="4">
    <source>
        <dbReference type="PROSITE" id="PS51767"/>
    </source>
</evidence>
<dbReference type="CDD" id="cd05471">
    <property type="entry name" value="pepsin_like"/>
    <property type="match status" value="1"/>
</dbReference>
<dbReference type="InterPro" id="IPR033121">
    <property type="entry name" value="PEPTIDASE_A1"/>
</dbReference>
<evidence type="ECO:0000313" key="5">
    <source>
        <dbReference type="EMBL" id="TFK99753.1"/>
    </source>
</evidence>
<keyword evidence="6" id="KW-1185">Reference proteome</keyword>
<dbReference type="PANTHER" id="PTHR47966:SF57">
    <property type="entry name" value="PEPTIDASE A1 DOMAIN-CONTAINING PROTEIN"/>
    <property type="match status" value="1"/>
</dbReference>
<feature type="compositionally biased region" description="Basic and acidic residues" evidence="2">
    <location>
        <begin position="733"/>
        <end position="756"/>
    </location>
</feature>
<evidence type="ECO:0000256" key="1">
    <source>
        <dbReference type="ARBA" id="ARBA00007447"/>
    </source>
</evidence>
<comment type="similarity">
    <text evidence="1">Belongs to the peptidase A1 family.</text>
</comment>
<evidence type="ECO:0000256" key="3">
    <source>
        <dbReference type="SAM" id="Phobius"/>
    </source>
</evidence>
<dbReference type="STRING" id="1884261.A0A5C3QMX5"/>
<evidence type="ECO:0000313" key="6">
    <source>
        <dbReference type="Proteomes" id="UP000305067"/>
    </source>
</evidence>
<gene>
    <name evidence="5" type="ORF">BDV98DRAFT_570794</name>
</gene>
<feature type="region of interest" description="Disordered" evidence="2">
    <location>
        <begin position="618"/>
        <end position="756"/>
    </location>
</feature>
<dbReference type="OrthoDB" id="2747330at2759"/>
<keyword evidence="3" id="KW-1133">Transmembrane helix</keyword>
<protein>
    <submittedName>
        <fullName evidence="5">Aspartic peptidase domain-containing protein</fullName>
    </submittedName>
</protein>
<organism evidence="5 6">
    <name type="scientific">Pterulicium gracile</name>
    <dbReference type="NCBI Taxonomy" id="1884261"/>
    <lineage>
        <taxon>Eukaryota</taxon>
        <taxon>Fungi</taxon>
        <taxon>Dikarya</taxon>
        <taxon>Basidiomycota</taxon>
        <taxon>Agaricomycotina</taxon>
        <taxon>Agaricomycetes</taxon>
        <taxon>Agaricomycetidae</taxon>
        <taxon>Agaricales</taxon>
        <taxon>Pleurotineae</taxon>
        <taxon>Pterulaceae</taxon>
        <taxon>Pterulicium</taxon>
    </lineage>
</organism>
<evidence type="ECO:0000256" key="2">
    <source>
        <dbReference type="SAM" id="MobiDB-lite"/>
    </source>
</evidence>
<dbReference type="AlphaFoldDB" id="A0A5C3QMX5"/>
<dbReference type="InterPro" id="IPR021109">
    <property type="entry name" value="Peptidase_aspartic_dom_sf"/>
</dbReference>
<dbReference type="InterPro" id="IPR034164">
    <property type="entry name" value="Pepsin-like_dom"/>
</dbReference>
<dbReference type="PROSITE" id="PS51767">
    <property type="entry name" value="PEPTIDASE_A1"/>
    <property type="match status" value="1"/>
</dbReference>
<dbReference type="InterPro" id="IPR001461">
    <property type="entry name" value="Aspartic_peptidase_A1"/>
</dbReference>
<name>A0A5C3QMX5_9AGAR</name>
<accession>A0A5C3QMX5</accession>
<feature type="compositionally biased region" description="Basic residues" evidence="2">
    <location>
        <begin position="13"/>
        <end position="23"/>
    </location>
</feature>
<dbReference type="GO" id="GO:0004190">
    <property type="term" value="F:aspartic-type endopeptidase activity"/>
    <property type="evidence" value="ECO:0007669"/>
    <property type="project" value="InterPro"/>
</dbReference>
<feature type="compositionally biased region" description="Low complexity" evidence="2">
    <location>
        <begin position="666"/>
        <end position="675"/>
    </location>
</feature>
<keyword evidence="3" id="KW-0472">Membrane</keyword>
<dbReference type="Gene3D" id="2.40.70.10">
    <property type="entry name" value="Acid Proteases"/>
    <property type="match status" value="2"/>
</dbReference>
<dbReference type="Pfam" id="PF00026">
    <property type="entry name" value="Asp"/>
    <property type="match status" value="1"/>
</dbReference>